<comment type="caution">
    <text evidence="10">The sequence shown here is derived from an EMBL/GenBank/DDBJ whole genome shotgun (WGS) entry which is preliminary data.</text>
</comment>
<proteinExistence type="inferred from homology"/>
<keyword evidence="11" id="KW-1185">Reference proteome</keyword>
<evidence type="ECO:0000313" key="10">
    <source>
        <dbReference type="EMBL" id="TWT22232.1"/>
    </source>
</evidence>
<dbReference type="NCBIfam" id="TIGR02532">
    <property type="entry name" value="IV_pilin_GFxxxE"/>
    <property type="match status" value="1"/>
</dbReference>
<feature type="transmembrane region" description="Helical" evidence="9">
    <location>
        <begin position="29"/>
        <end position="47"/>
    </location>
</feature>
<dbReference type="GO" id="GO:0015627">
    <property type="term" value="C:type II protein secretion system complex"/>
    <property type="evidence" value="ECO:0007669"/>
    <property type="project" value="InterPro"/>
</dbReference>
<dbReference type="InterPro" id="IPR010052">
    <property type="entry name" value="T2SS_protein-GspI"/>
</dbReference>
<evidence type="ECO:0000256" key="7">
    <source>
        <dbReference type="ARBA" id="ARBA00022989"/>
    </source>
</evidence>
<evidence type="ECO:0000256" key="2">
    <source>
        <dbReference type="ARBA" id="ARBA00008358"/>
    </source>
</evidence>
<dbReference type="NCBIfam" id="NF047828">
    <property type="entry name" value="T3SSXpsI"/>
    <property type="match status" value="1"/>
</dbReference>
<evidence type="ECO:0000256" key="4">
    <source>
        <dbReference type="ARBA" id="ARBA00022481"/>
    </source>
</evidence>
<protein>
    <submittedName>
        <fullName evidence="10">Prepilin-type N-terminal cleavage/methylation domain-containing protein</fullName>
    </submittedName>
</protein>
<evidence type="ECO:0000256" key="5">
    <source>
        <dbReference type="ARBA" id="ARBA00022519"/>
    </source>
</evidence>
<evidence type="ECO:0000256" key="6">
    <source>
        <dbReference type="ARBA" id="ARBA00022692"/>
    </source>
</evidence>
<dbReference type="PANTHER" id="PTHR38779:SF2">
    <property type="entry name" value="TYPE II SECRETION SYSTEM PROTEIN I-RELATED"/>
    <property type="match status" value="1"/>
</dbReference>
<accession>A0A5C5U9I3</accession>
<dbReference type="RefSeq" id="WP_146310591.1">
    <property type="nucleotide sequence ID" value="NZ_VOHE01000001.1"/>
</dbReference>
<dbReference type="PROSITE" id="PS00409">
    <property type="entry name" value="PROKAR_NTER_METHYL"/>
    <property type="match status" value="1"/>
</dbReference>
<evidence type="ECO:0000256" key="9">
    <source>
        <dbReference type="SAM" id="Phobius"/>
    </source>
</evidence>
<dbReference type="EMBL" id="VOHE01000001">
    <property type="protein sequence ID" value="TWT22232.1"/>
    <property type="molecule type" value="Genomic_DNA"/>
</dbReference>
<evidence type="ECO:0000256" key="1">
    <source>
        <dbReference type="ARBA" id="ARBA00004377"/>
    </source>
</evidence>
<dbReference type="PANTHER" id="PTHR38779">
    <property type="entry name" value="TYPE II SECRETION SYSTEM PROTEIN I-RELATED"/>
    <property type="match status" value="1"/>
</dbReference>
<keyword evidence="7 9" id="KW-1133">Transmembrane helix</keyword>
<keyword evidence="5" id="KW-0997">Cell inner membrane</keyword>
<evidence type="ECO:0000256" key="8">
    <source>
        <dbReference type="ARBA" id="ARBA00023136"/>
    </source>
</evidence>
<dbReference type="GO" id="GO:0015628">
    <property type="term" value="P:protein secretion by the type II secretion system"/>
    <property type="evidence" value="ECO:0007669"/>
    <property type="project" value="InterPro"/>
</dbReference>
<keyword evidence="3" id="KW-1003">Cell membrane</keyword>
<dbReference type="AlphaFoldDB" id="A0A5C5U9I3"/>
<dbReference type="Proteomes" id="UP000315949">
    <property type="component" value="Unassembled WGS sequence"/>
</dbReference>
<organism evidence="10 11">
    <name type="scientific">Luteimonas wenzhouensis</name>
    <dbReference type="NCBI Taxonomy" id="2599615"/>
    <lineage>
        <taxon>Bacteria</taxon>
        <taxon>Pseudomonadati</taxon>
        <taxon>Pseudomonadota</taxon>
        <taxon>Gammaproteobacteria</taxon>
        <taxon>Lysobacterales</taxon>
        <taxon>Lysobacteraceae</taxon>
        <taxon>Luteimonas</taxon>
    </lineage>
</organism>
<gene>
    <name evidence="10" type="ORF">FQY79_03010</name>
</gene>
<evidence type="ECO:0000313" key="11">
    <source>
        <dbReference type="Proteomes" id="UP000315949"/>
    </source>
</evidence>
<comment type="subcellular location">
    <subcellularLocation>
        <location evidence="1">Cell inner membrane</location>
        <topology evidence="1">Single-pass membrane protein</topology>
    </subcellularLocation>
</comment>
<name>A0A5C5U9I3_9GAMM</name>
<dbReference type="InterPro" id="IPR012902">
    <property type="entry name" value="N_methyl_site"/>
</dbReference>
<evidence type="ECO:0000256" key="3">
    <source>
        <dbReference type="ARBA" id="ARBA00022475"/>
    </source>
</evidence>
<dbReference type="GO" id="GO:0005886">
    <property type="term" value="C:plasma membrane"/>
    <property type="evidence" value="ECO:0007669"/>
    <property type="project" value="UniProtKB-SubCell"/>
</dbReference>
<reference evidence="10 11" key="1">
    <citation type="submission" date="2019-07" db="EMBL/GenBank/DDBJ databases">
        <title>Luteimonas sp. YD-1 nov., isolated from acidic soil.</title>
        <authorList>
            <person name="Zhou J."/>
        </authorList>
    </citation>
    <scope>NUCLEOTIDE SEQUENCE [LARGE SCALE GENOMIC DNA]</scope>
    <source>
        <strain evidence="10 11">YD-1</strain>
    </source>
</reference>
<keyword evidence="8 9" id="KW-0472">Membrane</keyword>
<keyword evidence="4" id="KW-0488">Methylation</keyword>
<comment type="similarity">
    <text evidence="2">Belongs to the GSP I family.</text>
</comment>
<keyword evidence="6 9" id="KW-0812">Transmembrane</keyword>
<sequence>MARCRGGRPPPAAAGGAGTRERGYTLLEIIIAFAVLGLALVLLLGTLSGGLRQVRGSADSARAALHARSLLDVVGVGEPLEPGRREGGFDAGRYRWVLEVEPYADPVHDPDAPVDPYGPRLMHLRLQVQWGEGGPRERLRLETLRLVQPDPAGVAG</sequence>
<dbReference type="Pfam" id="PF07963">
    <property type="entry name" value="N_methyl"/>
    <property type="match status" value="1"/>
</dbReference>